<comment type="cofactor">
    <cofactor evidence="1">
        <name>Mg(2+)</name>
        <dbReference type="ChEBI" id="CHEBI:18420"/>
    </cofactor>
</comment>
<dbReference type="Proteomes" id="UP000709437">
    <property type="component" value="Unassembled WGS sequence"/>
</dbReference>
<dbReference type="Pfam" id="PF00702">
    <property type="entry name" value="Hydrolase"/>
    <property type="match status" value="1"/>
</dbReference>
<dbReference type="RefSeq" id="WP_214562653.1">
    <property type="nucleotide sequence ID" value="NZ_JAHEWX010000006.1"/>
</dbReference>
<organism evidence="4 5">
    <name type="scientific">Curtobacterium flaccumfaciens pv. flaccumfaciens</name>
    <dbReference type="NCBI Taxonomy" id="138532"/>
    <lineage>
        <taxon>Bacteria</taxon>
        <taxon>Bacillati</taxon>
        <taxon>Actinomycetota</taxon>
        <taxon>Actinomycetes</taxon>
        <taxon>Micrococcales</taxon>
        <taxon>Microbacteriaceae</taxon>
        <taxon>Curtobacterium</taxon>
    </lineage>
</organism>
<dbReference type="NCBIfam" id="TIGR01509">
    <property type="entry name" value="HAD-SF-IA-v3"/>
    <property type="match status" value="1"/>
</dbReference>
<dbReference type="InterPro" id="IPR051400">
    <property type="entry name" value="HAD-like_hydrolase"/>
</dbReference>
<dbReference type="NCBIfam" id="TIGR01662">
    <property type="entry name" value="HAD-SF-IIIA"/>
    <property type="match status" value="1"/>
</dbReference>
<dbReference type="InterPro" id="IPR036412">
    <property type="entry name" value="HAD-like_sf"/>
</dbReference>
<evidence type="ECO:0000256" key="2">
    <source>
        <dbReference type="ARBA" id="ARBA00022801"/>
    </source>
</evidence>
<keyword evidence="3" id="KW-0460">Magnesium</keyword>
<dbReference type="InterPro" id="IPR023214">
    <property type="entry name" value="HAD_sf"/>
</dbReference>
<dbReference type="SUPFAM" id="SSF56784">
    <property type="entry name" value="HAD-like"/>
    <property type="match status" value="1"/>
</dbReference>
<proteinExistence type="predicted"/>
<dbReference type="InterPro" id="IPR006549">
    <property type="entry name" value="HAD-SF_hydro_IIIA"/>
</dbReference>
<dbReference type="Gene3D" id="3.40.50.1000">
    <property type="entry name" value="HAD superfamily/HAD-like"/>
    <property type="match status" value="1"/>
</dbReference>
<comment type="caution">
    <text evidence="4">The sequence shown here is derived from an EMBL/GenBank/DDBJ whole genome shotgun (WGS) entry which is preliminary data.</text>
</comment>
<dbReference type="SFLD" id="SFLDG01129">
    <property type="entry name" value="C1.5:_HAD__Beta-PGM__Phosphata"/>
    <property type="match status" value="1"/>
</dbReference>
<accession>A0A9Q2W4R0</accession>
<dbReference type="EMBL" id="JAHEWX010000006">
    <property type="protein sequence ID" value="MBT1541486.1"/>
    <property type="molecule type" value="Genomic_DNA"/>
</dbReference>
<name>A0A9Q2W4R0_9MICO</name>
<dbReference type="PRINTS" id="PR00413">
    <property type="entry name" value="HADHALOGNASE"/>
</dbReference>
<dbReference type="GO" id="GO:0016787">
    <property type="term" value="F:hydrolase activity"/>
    <property type="evidence" value="ECO:0007669"/>
    <property type="project" value="UniProtKB-KW"/>
</dbReference>
<evidence type="ECO:0000256" key="3">
    <source>
        <dbReference type="ARBA" id="ARBA00022842"/>
    </source>
</evidence>
<gene>
    <name evidence="4" type="ORF">KK103_06910</name>
</gene>
<dbReference type="Gene3D" id="1.20.120.1600">
    <property type="match status" value="1"/>
</dbReference>
<keyword evidence="2 4" id="KW-0378">Hydrolase</keyword>
<dbReference type="AlphaFoldDB" id="A0A9Q2W4R0"/>
<dbReference type="NCBIfam" id="TIGR01549">
    <property type="entry name" value="HAD-SF-IA-v1"/>
    <property type="match status" value="1"/>
</dbReference>
<dbReference type="SFLD" id="SFLDS00003">
    <property type="entry name" value="Haloacid_Dehalogenase"/>
    <property type="match status" value="1"/>
</dbReference>
<evidence type="ECO:0000313" key="4">
    <source>
        <dbReference type="EMBL" id="MBT1541486.1"/>
    </source>
</evidence>
<sequence length="223" mass="24696">MGTPRALGFDLDGTLFDHHGSARAGVTRFLRGFGVEATEAVLRDWFTAEDEQFERWRSGAISFQEQRRARLRTVLPPLGVVVPEDDAGLDAVFDDYSGAYREAWRLFPESLPLLHELREHGHRLGLLTNGTETQQRDKLARTGLADAFDVVCTSERIGFQKPDVRAFGTLARELGVDPADCLFVGDDPERDVVGARAAGMRAVQVDHGQPERPGIRELVLSAL</sequence>
<evidence type="ECO:0000313" key="5">
    <source>
        <dbReference type="Proteomes" id="UP000709437"/>
    </source>
</evidence>
<dbReference type="InterPro" id="IPR006439">
    <property type="entry name" value="HAD-SF_hydro_IA"/>
</dbReference>
<reference evidence="4" key="1">
    <citation type="submission" date="2021-05" db="EMBL/GenBank/DDBJ databases">
        <title>Whole genome sequence of Curtobacterium flaccumfaciens pv. flaccumfaciens strain CFBP 3417.</title>
        <authorList>
            <person name="Osdaghi E."/>
            <person name="Taghouti G."/>
            <person name="Portier P."/>
            <person name="Fazliarab A."/>
            <person name="Taghavi S.M."/>
            <person name="Briand M."/>
            <person name="Le-Saux M."/>
            <person name="Jacques M.-A."/>
        </authorList>
    </citation>
    <scope>NUCLEOTIDE SEQUENCE</scope>
    <source>
        <strain evidence="4">CFBP 3417</strain>
    </source>
</reference>
<dbReference type="PANTHER" id="PTHR46470:SF4">
    <property type="entry name" value="5-AMINO-6-(5-PHOSPHO-D-RIBITYLAMINO)URACIL PHOSPHATASE YIGB"/>
    <property type="match status" value="1"/>
</dbReference>
<dbReference type="GO" id="GO:0044281">
    <property type="term" value="P:small molecule metabolic process"/>
    <property type="evidence" value="ECO:0007669"/>
    <property type="project" value="UniProtKB-ARBA"/>
</dbReference>
<protein>
    <submittedName>
        <fullName evidence="4">HAD family hydrolase</fullName>
    </submittedName>
</protein>
<dbReference type="PANTHER" id="PTHR46470">
    <property type="entry name" value="N-ACYLNEURAMINATE-9-PHOSPHATASE"/>
    <property type="match status" value="1"/>
</dbReference>
<evidence type="ECO:0000256" key="1">
    <source>
        <dbReference type="ARBA" id="ARBA00001946"/>
    </source>
</evidence>